<comment type="caution">
    <text evidence="1">The sequence shown here is derived from an EMBL/GenBank/DDBJ whole genome shotgun (WGS) entry which is preliminary data.</text>
</comment>
<accession>A0ABW4IBG7</accession>
<dbReference type="Gene3D" id="3.30.460.40">
    <property type="match status" value="1"/>
</dbReference>
<sequence>MGNIFNEDFKEFITLLNTYNIKYILVGGYSVVLHGYPRSTEDMDIWVEQSIENYCNTKIQRYDSTSISKKG</sequence>
<keyword evidence="2" id="KW-1185">Reference proteome</keyword>
<dbReference type="EMBL" id="JBHUDG010000005">
    <property type="protein sequence ID" value="MFD1629669.1"/>
    <property type="molecule type" value="Genomic_DNA"/>
</dbReference>
<dbReference type="SUPFAM" id="SSF81301">
    <property type="entry name" value="Nucleotidyltransferase"/>
    <property type="match status" value="1"/>
</dbReference>
<proteinExistence type="predicted"/>
<dbReference type="InterPro" id="IPR043519">
    <property type="entry name" value="NT_sf"/>
</dbReference>
<dbReference type="RefSeq" id="WP_379662047.1">
    <property type="nucleotide sequence ID" value="NZ_JBHUDG010000005.1"/>
</dbReference>
<evidence type="ECO:0000313" key="2">
    <source>
        <dbReference type="Proteomes" id="UP001597118"/>
    </source>
</evidence>
<name>A0ABW4IBG7_9SPHI</name>
<reference evidence="2" key="1">
    <citation type="journal article" date="2019" name="Int. J. Syst. Evol. Microbiol.">
        <title>The Global Catalogue of Microorganisms (GCM) 10K type strain sequencing project: providing services to taxonomists for standard genome sequencing and annotation.</title>
        <authorList>
            <consortium name="The Broad Institute Genomics Platform"/>
            <consortium name="The Broad Institute Genome Sequencing Center for Infectious Disease"/>
            <person name="Wu L."/>
            <person name="Ma J."/>
        </authorList>
    </citation>
    <scope>NUCLEOTIDE SEQUENCE [LARGE SCALE GENOMIC DNA]</scope>
    <source>
        <strain evidence="2">CCUG 53762</strain>
    </source>
</reference>
<evidence type="ECO:0000313" key="1">
    <source>
        <dbReference type="EMBL" id="MFD1629669.1"/>
    </source>
</evidence>
<organism evidence="1 2">
    <name type="scientific">Pseudopedobacter beijingensis</name>
    <dbReference type="NCBI Taxonomy" id="1207056"/>
    <lineage>
        <taxon>Bacteria</taxon>
        <taxon>Pseudomonadati</taxon>
        <taxon>Bacteroidota</taxon>
        <taxon>Sphingobacteriia</taxon>
        <taxon>Sphingobacteriales</taxon>
        <taxon>Sphingobacteriaceae</taxon>
        <taxon>Pseudopedobacter</taxon>
    </lineage>
</organism>
<protein>
    <submittedName>
        <fullName evidence="1">Uncharacterized protein</fullName>
    </submittedName>
</protein>
<dbReference type="Proteomes" id="UP001597118">
    <property type="component" value="Unassembled WGS sequence"/>
</dbReference>
<gene>
    <name evidence="1" type="ORF">ACFSAH_07270</name>
</gene>